<proteinExistence type="predicted"/>
<dbReference type="Proteomes" id="UP000317429">
    <property type="component" value="Chromosome"/>
</dbReference>
<dbReference type="EMBL" id="CP036291">
    <property type="protein sequence ID" value="QDU87480.1"/>
    <property type="molecule type" value="Genomic_DNA"/>
</dbReference>
<dbReference type="KEGG" id="pnd:Pla175_08420"/>
<dbReference type="RefSeq" id="WP_145281440.1">
    <property type="nucleotide sequence ID" value="NZ_CP036291.1"/>
</dbReference>
<sequence length="96" mass="10724">MRTTVTIDPDVEQILRQAMQQTGQGFKTVLNEAVRKGLAGTVVEKDEAPFVVRAKDMGLAPGIDLNRINQSIDELEVEGYLEVTRQLVERRDQAGR</sequence>
<reference evidence="1 2" key="1">
    <citation type="submission" date="2019-02" db="EMBL/GenBank/DDBJ databases">
        <title>Deep-cultivation of Planctomycetes and their phenomic and genomic characterization uncovers novel biology.</title>
        <authorList>
            <person name="Wiegand S."/>
            <person name="Jogler M."/>
            <person name="Boedeker C."/>
            <person name="Pinto D."/>
            <person name="Vollmers J."/>
            <person name="Rivas-Marin E."/>
            <person name="Kohn T."/>
            <person name="Peeters S.H."/>
            <person name="Heuer A."/>
            <person name="Rast P."/>
            <person name="Oberbeckmann S."/>
            <person name="Bunk B."/>
            <person name="Jeske O."/>
            <person name="Meyerdierks A."/>
            <person name="Storesund J.E."/>
            <person name="Kallscheuer N."/>
            <person name="Luecker S."/>
            <person name="Lage O.M."/>
            <person name="Pohl T."/>
            <person name="Merkel B.J."/>
            <person name="Hornburger P."/>
            <person name="Mueller R.-W."/>
            <person name="Bruemmer F."/>
            <person name="Labrenz M."/>
            <person name="Spormann A.M."/>
            <person name="Op den Camp H."/>
            <person name="Overmann J."/>
            <person name="Amann R."/>
            <person name="Jetten M.S.M."/>
            <person name="Mascher T."/>
            <person name="Medema M.H."/>
            <person name="Devos D.P."/>
            <person name="Kaster A.-K."/>
            <person name="Ovreas L."/>
            <person name="Rohde M."/>
            <person name="Galperin M.Y."/>
            <person name="Jogler C."/>
        </authorList>
    </citation>
    <scope>NUCLEOTIDE SEQUENCE [LARGE SCALE GENOMIC DNA]</scope>
    <source>
        <strain evidence="1 2">Pla175</strain>
    </source>
</reference>
<accession>A0A518D7M3</accession>
<evidence type="ECO:0000313" key="1">
    <source>
        <dbReference type="EMBL" id="QDU87480.1"/>
    </source>
</evidence>
<dbReference type="OrthoDB" id="3579062at2"/>
<dbReference type="AlphaFoldDB" id="A0A518D7M3"/>
<organism evidence="1 2">
    <name type="scientific">Pirellulimonas nuda</name>
    <dbReference type="NCBI Taxonomy" id="2528009"/>
    <lineage>
        <taxon>Bacteria</taxon>
        <taxon>Pseudomonadati</taxon>
        <taxon>Planctomycetota</taxon>
        <taxon>Planctomycetia</taxon>
        <taxon>Pirellulales</taxon>
        <taxon>Lacipirellulaceae</taxon>
        <taxon>Pirellulimonas</taxon>
    </lineage>
</organism>
<name>A0A518D7M3_9BACT</name>
<keyword evidence="2" id="KW-1185">Reference proteome</keyword>
<evidence type="ECO:0000313" key="2">
    <source>
        <dbReference type="Proteomes" id="UP000317429"/>
    </source>
</evidence>
<gene>
    <name evidence="1" type="ORF">Pla175_08420</name>
</gene>
<protein>
    <submittedName>
        <fullName evidence="1">Antitoxin VapB33</fullName>
    </submittedName>
</protein>